<keyword evidence="9" id="KW-0472">Membrane</keyword>
<dbReference type="GO" id="GO:0015031">
    <property type="term" value="P:protein transport"/>
    <property type="evidence" value="ECO:0007669"/>
    <property type="project" value="UniProtKB-KW"/>
</dbReference>
<evidence type="ECO:0000256" key="1">
    <source>
        <dbReference type="ARBA" id="ARBA00022448"/>
    </source>
</evidence>
<accession>A0A167AF94</accession>
<comment type="caution">
    <text evidence="12">The sequence shown here is derived from an EMBL/GenBank/DDBJ whole genome shotgun (WGS) entry which is preliminary data.</text>
</comment>
<dbReference type="InterPro" id="IPR015943">
    <property type="entry name" value="WD40/YVTN_repeat-like_dom_sf"/>
</dbReference>
<dbReference type="AlphaFoldDB" id="A0A167AF94"/>
<proteinExistence type="inferred from homology"/>
<evidence type="ECO:0000313" key="13">
    <source>
        <dbReference type="Proteomes" id="UP000243498"/>
    </source>
</evidence>
<evidence type="ECO:0000256" key="11">
    <source>
        <dbReference type="SAM" id="MobiDB-lite"/>
    </source>
</evidence>
<dbReference type="GO" id="GO:0003400">
    <property type="term" value="P:regulation of COPII vesicle coating"/>
    <property type="evidence" value="ECO:0007669"/>
    <property type="project" value="UniProtKB-UniRule"/>
</dbReference>
<dbReference type="OMA" id="EPQLAIF"/>
<dbReference type="GO" id="GO:0006888">
    <property type="term" value="P:endoplasmic reticulum to Golgi vesicle-mediated transport"/>
    <property type="evidence" value="ECO:0007669"/>
    <property type="project" value="UniProtKB-UniRule"/>
</dbReference>
<keyword evidence="13" id="KW-1185">Reference proteome</keyword>
<dbReference type="Gene3D" id="2.130.10.10">
    <property type="entry name" value="YVTN repeat-like/Quinoprotein amine dehydrogenase"/>
    <property type="match status" value="1"/>
</dbReference>
<evidence type="ECO:0000256" key="2">
    <source>
        <dbReference type="ARBA" id="ARBA00022574"/>
    </source>
</evidence>
<dbReference type="EMBL" id="AZHC01000024">
    <property type="protein sequence ID" value="OAA38851.1"/>
    <property type="molecule type" value="Genomic_DNA"/>
</dbReference>
<dbReference type="InterPro" id="IPR045260">
    <property type="entry name" value="Sec12-like"/>
</dbReference>
<comment type="function">
    <text evidence="10">Guanine nucleotide-exchange factor (GEF) required for the formation or budding of transport vesicles from the ER.</text>
</comment>
<dbReference type="OrthoDB" id="16538at2759"/>
<keyword evidence="5 10" id="KW-0256">Endoplasmic reticulum</keyword>
<evidence type="ECO:0000256" key="10">
    <source>
        <dbReference type="RuleBase" id="RU369019"/>
    </source>
</evidence>
<keyword evidence="7 10" id="KW-0653">Protein transport</keyword>
<keyword evidence="8" id="KW-1133">Transmembrane helix</keyword>
<dbReference type="SUPFAM" id="SSF69322">
    <property type="entry name" value="Tricorn protease domain 2"/>
    <property type="match status" value="1"/>
</dbReference>
<dbReference type="STRING" id="1081105.A0A167AF94"/>
<comment type="similarity">
    <text evidence="10">Belongs to the WD repeat SEC12 family.</text>
</comment>
<evidence type="ECO:0000256" key="5">
    <source>
        <dbReference type="ARBA" id="ARBA00022824"/>
    </source>
</evidence>
<evidence type="ECO:0000256" key="7">
    <source>
        <dbReference type="ARBA" id="ARBA00022927"/>
    </source>
</evidence>
<keyword evidence="4 10" id="KW-0677">Repeat</keyword>
<dbReference type="PANTHER" id="PTHR23284">
    <property type="entry name" value="PROLACTIN REGULATORY ELEMENT BINDING PROTEIN"/>
    <property type="match status" value="1"/>
</dbReference>
<keyword evidence="2 10" id="KW-0853">WD repeat</keyword>
<evidence type="ECO:0000256" key="9">
    <source>
        <dbReference type="ARBA" id="ARBA00023136"/>
    </source>
</evidence>
<reference evidence="12 13" key="1">
    <citation type="journal article" date="2016" name="Genome Biol. Evol.">
        <title>Divergent and convergent evolution of fungal pathogenicity.</title>
        <authorList>
            <person name="Shang Y."/>
            <person name="Xiao G."/>
            <person name="Zheng P."/>
            <person name="Cen K."/>
            <person name="Zhan S."/>
            <person name="Wang C."/>
        </authorList>
    </citation>
    <scope>NUCLEOTIDE SEQUENCE [LARGE SCALE GENOMIC DNA]</scope>
    <source>
        <strain evidence="12 13">RCEF 4871</strain>
    </source>
</reference>
<comment type="subcellular location">
    <subcellularLocation>
        <location evidence="10">Endoplasmic reticulum membrane</location>
        <topology evidence="10">Single-pass type II membrane protein</topology>
    </subcellularLocation>
    <subcellularLocation>
        <location evidence="10">Golgi apparatus membrane</location>
        <topology evidence="10">Single-pass type II membrane protein</topology>
    </subcellularLocation>
</comment>
<feature type="region of interest" description="Disordered" evidence="11">
    <location>
        <begin position="113"/>
        <end position="132"/>
    </location>
</feature>
<keyword evidence="1 10" id="KW-0813">Transport</keyword>
<dbReference type="GO" id="GO:0005085">
    <property type="term" value="F:guanyl-nucleotide exchange factor activity"/>
    <property type="evidence" value="ECO:0007669"/>
    <property type="project" value="InterPro"/>
</dbReference>
<dbReference type="PANTHER" id="PTHR23284:SF0">
    <property type="entry name" value="PROLACTIN REGULATORY ELEMENT-BINDING PROTEIN"/>
    <property type="match status" value="1"/>
</dbReference>
<evidence type="ECO:0000256" key="4">
    <source>
        <dbReference type="ARBA" id="ARBA00022737"/>
    </source>
</evidence>
<dbReference type="Proteomes" id="UP000243498">
    <property type="component" value="Unassembled WGS sequence"/>
</dbReference>
<evidence type="ECO:0000256" key="8">
    <source>
        <dbReference type="ARBA" id="ARBA00022989"/>
    </source>
</evidence>
<dbReference type="GO" id="GO:0000139">
    <property type="term" value="C:Golgi membrane"/>
    <property type="evidence" value="ECO:0007669"/>
    <property type="project" value="UniProtKB-SubCell"/>
</dbReference>
<sequence>MTPPFPRADAEVDYPIYAVDFDPEDANRLVIGGGGGAGRSGVGNKMTIFDTSHHDEIRAAGEINLSRDEDSVMSIAVGPRKGRTTQVYAGVNSSPEDISKGTNQHLRLFSVEPSKARPLAGTTSSPSRPIGFPETKIAEVSRTALFANPDASTYQRLLRVSGSIGAAASALGKEPQLAVFETTTPKPKIRGVLELANEAEAIDVIQTGDNEFQLAYVDRYELYVVSIGSKTNGEPEMVFSMPDDHGERPQFRSIRYLTPEFILAVSNLPKRNTGALLQGLRLPSPGHEKARLAATAKIPRKMSATALAVTNLSLPASPTSPVGNTQFVVAVAGNDSSISLYTLEHQVSSALNLLHNLYPFHTLRGVHGHDNISGLAFSTFVAPKTHIRAQHIKLASTSLQKTVTIHNIPLKKFVDMQTPRNRKGPPRPTRYVVAMQSRGPSARPLVTTLAIIVLILAIVAQSVKEMYGVGKPVIFSQPFLPSWHGSLRQPKAQLSHLFKNELISSLVDGEKLLRSGKKLVLLEADHSVNVDGDGQQTTKKLQIDAHNSDAHASARTWEQLHADEQNAWKERLRDAGAWTQNMGESVFKGILFGELAGVVGRVVAG</sequence>
<evidence type="ECO:0000256" key="6">
    <source>
        <dbReference type="ARBA" id="ARBA00022892"/>
    </source>
</evidence>
<protein>
    <recommendedName>
        <fullName evidence="10">Guanine nucleotide-exchange factor SEC12</fullName>
    </recommendedName>
</protein>
<keyword evidence="3" id="KW-0812">Transmembrane</keyword>
<keyword evidence="6" id="KW-0931">ER-Golgi transport</keyword>
<organism evidence="12 13">
    <name type="scientific">Metarhizium rileyi (strain RCEF 4871)</name>
    <name type="common">Nomuraea rileyi</name>
    <dbReference type="NCBI Taxonomy" id="1649241"/>
    <lineage>
        <taxon>Eukaryota</taxon>
        <taxon>Fungi</taxon>
        <taxon>Dikarya</taxon>
        <taxon>Ascomycota</taxon>
        <taxon>Pezizomycotina</taxon>
        <taxon>Sordariomycetes</taxon>
        <taxon>Hypocreomycetidae</taxon>
        <taxon>Hypocreales</taxon>
        <taxon>Clavicipitaceae</taxon>
        <taxon>Metarhizium</taxon>
    </lineage>
</organism>
<evidence type="ECO:0000256" key="3">
    <source>
        <dbReference type="ARBA" id="ARBA00022692"/>
    </source>
</evidence>
<gene>
    <name evidence="12" type="ORF">NOR_06504</name>
</gene>
<name>A0A167AF94_METRR</name>
<evidence type="ECO:0000313" key="12">
    <source>
        <dbReference type="EMBL" id="OAA38851.1"/>
    </source>
</evidence>
<dbReference type="GO" id="GO:0005789">
    <property type="term" value="C:endoplasmic reticulum membrane"/>
    <property type="evidence" value="ECO:0007669"/>
    <property type="project" value="UniProtKB-SubCell"/>
</dbReference>